<comment type="caution">
    <text evidence="2">The sequence shown here is derived from an EMBL/GenBank/DDBJ whole genome shotgun (WGS) entry which is preliminary data.</text>
</comment>
<dbReference type="RefSeq" id="WP_372450387.1">
    <property type="nucleotide sequence ID" value="NZ_CP016279.1"/>
</dbReference>
<feature type="region of interest" description="Disordered" evidence="1">
    <location>
        <begin position="96"/>
        <end position="157"/>
    </location>
</feature>
<proteinExistence type="predicted"/>
<gene>
    <name evidence="2" type="ORF">J2Z21_004719</name>
</gene>
<keyword evidence="3" id="KW-1185">Reference proteome</keyword>
<feature type="compositionally biased region" description="Low complexity" evidence="1">
    <location>
        <begin position="96"/>
        <end position="115"/>
    </location>
</feature>
<evidence type="ECO:0000313" key="3">
    <source>
        <dbReference type="Proteomes" id="UP001519309"/>
    </source>
</evidence>
<dbReference type="Proteomes" id="UP001519309">
    <property type="component" value="Unassembled WGS sequence"/>
</dbReference>
<reference evidence="2 3" key="1">
    <citation type="submission" date="2021-03" db="EMBL/GenBank/DDBJ databases">
        <title>Genomic Encyclopedia of Type Strains, Phase IV (KMG-IV): sequencing the most valuable type-strain genomes for metagenomic binning, comparative biology and taxonomic classification.</title>
        <authorList>
            <person name="Goeker M."/>
        </authorList>
    </citation>
    <scope>NUCLEOTIDE SEQUENCE [LARGE SCALE GENOMIC DNA]</scope>
    <source>
        <strain evidence="2 3">DSM 40499</strain>
    </source>
</reference>
<dbReference type="EMBL" id="JAGGLP010000009">
    <property type="protein sequence ID" value="MBP2051742.1"/>
    <property type="molecule type" value="Genomic_DNA"/>
</dbReference>
<evidence type="ECO:0000256" key="1">
    <source>
        <dbReference type="SAM" id="MobiDB-lite"/>
    </source>
</evidence>
<feature type="compositionally biased region" description="Acidic residues" evidence="1">
    <location>
        <begin position="116"/>
        <end position="135"/>
    </location>
</feature>
<sequence length="157" mass="17459">MEGEKKMTVWGLVVEATTGAGERKHTEANVVAHIRGSRSDALAELERRARTYSPEHPRSPRRRRLLRDGDGFLLVVDGAWQSFVTRFTVAELLEDSAAPVVPEPVETPSEPVASPDEPDEPDEPDDPDEPDEPVDQVERYADGVPVRPTWLGRDDLP</sequence>
<protein>
    <submittedName>
        <fullName evidence="2">Uncharacterized protein</fullName>
    </submittedName>
</protein>
<accession>A0ABS4LWF2</accession>
<name>A0ABS4LWF2_9ACTN</name>
<organism evidence="2 3">
    <name type="scientific">Streptomyces griseochromogenes</name>
    <dbReference type="NCBI Taxonomy" id="68214"/>
    <lineage>
        <taxon>Bacteria</taxon>
        <taxon>Bacillati</taxon>
        <taxon>Actinomycetota</taxon>
        <taxon>Actinomycetes</taxon>
        <taxon>Kitasatosporales</taxon>
        <taxon>Streptomycetaceae</taxon>
        <taxon>Streptomyces</taxon>
    </lineage>
</organism>
<evidence type="ECO:0000313" key="2">
    <source>
        <dbReference type="EMBL" id="MBP2051742.1"/>
    </source>
</evidence>